<evidence type="ECO:0000256" key="1">
    <source>
        <dbReference type="SAM" id="SignalP"/>
    </source>
</evidence>
<dbReference type="CDD" id="cd04276">
    <property type="entry name" value="ZnMc_MMP_like_2"/>
    <property type="match status" value="1"/>
</dbReference>
<dbReference type="RefSeq" id="WP_083596574.1">
    <property type="nucleotide sequence ID" value="NZ_FQUO01000011.1"/>
</dbReference>
<dbReference type="InterPro" id="IPR034032">
    <property type="entry name" value="Zn_MMP-like_bac"/>
</dbReference>
<keyword evidence="5" id="KW-1185">Reference proteome</keyword>
<dbReference type="EMBL" id="FQUO01000011">
    <property type="protein sequence ID" value="SHF71500.1"/>
    <property type="molecule type" value="Genomic_DNA"/>
</dbReference>
<evidence type="ECO:0000259" key="2">
    <source>
        <dbReference type="Pfam" id="PF16313"/>
    </source>
</evidence>
<dbReference type="GO" id="GO:0008237">
    <property type="term" value="F:metallopeptidase activity"/>
    <property type="evidence" value="ECO:0007669"/>
    <property type="project" value="InterPro"/>
</dbReference>
<dbReference type="Pfam" id="PF16313">
    <property type="entry name" value="DUF4953"/>
    <property type="match status" value="1"/>
</dbReference>
<protein>
    <recommendedName>
        <fullName evidence="6">Peptidase</fullName>
    </recommendedName>
</protein>
<feature type="signal peptide" evidence="1">
    <location>
        <begin position="1"/>
        <end position="23"/>
    </location>
</feature>
<dbReference type="InterPro" id="IPR024079">
    <property type="entry name" value="MetalloPept_cat_dom_sf"/>
</dbReference>
<evidence type="ECO:0008006" key="6">
    <source>
        <dbReference type="Google" id="ProtNLM"/>
    </source>
</evidence>
<dbReference type="SUPFAM" id="SSF55486">
    <property type="entry name" value="Metalloproteases ('zincins'), catalytic domain"/>
    <property type="match status" value="1"/>
</dbReference>
<feature type="chain" id="PRO_5012680144" description="Peptidase" evidence="1">
    <location>
        <begin position="24"/>
        <end position="820"/>
    </location>
</feature>
<evidence type="ECO:0000259" key="3">
    <source>
        <dbReference type="Pfam" id="PF17148"/>
    </source>
</evidence>
<name>A0A1M5DX41_9BACT</name>
<evidence type="ECO:0000313" key="5">
    <source>
        <dbReference type="Proteomes" id="UP000184368"/>
    </source>
</evidence>
<reference evidence="4 5" key="1">
    <citation type="submission" date="2016-11" db="EMBL/GenBank/DDBJ databases">
        <authorList>
            <person name="Jaros S."/>
            <person name="Januszkiewicz K."/>
            <person name="Wedrychowicz H."/>
        </authorList>
    </citation>
    <scope>NUCLEOTIDE SEQUENCE [LARGE SCALE GENOMIC DNA]</scope>
    <source>
        <strain evidence="4 5">DSM 26897</strain>
    </source>
</reference>
<feature type="domain" description="DUF5117" evidence="3">
    <location>
        <begin position="91"/>
        <end position="284"/>
    </location>
</feature>
<dbReference type="AlphaFoldDB" id="A0A1M5DX41"/>
<dbReference type="Proteomes" id="UP000184368">
    <property type="component" value="Unassembled WGS sequence"/>
</dbReference>
<accession>A0A1M5DX41</accession>
<dbReference type="PANTHER" id="PTHR38478:SF1">
    <property type="entry name" value="ZINC DEPENDENT METALLOPROTEASE DOMAIN LIPOPROTEIN"/>
    <property type="match status" value="1"/>
</dbReference>
<organism evidence="4 5">
    <name type="scientific">Cnuella takakiae</name>
    <dbReference type="NCBI Taxonomy" id="1302690"/>
    <lineage>
        <taxon>Bacteria</taxon>
        <taxon>Pseudomonadati</taxon>
        <taxon>Bacteroidota</taxon>
        <taxon>Chitinophagia</taxon>
        <taxon>Chitinophagales</taxon>
        <taxon>Chitinophagaceae</taxon>
        <taxon>Cnuella</taxon>
    </lineage>
</organism>
<dbReference type="Pfam" id="PF17148">
    <property type="entry name" value="DUF5117"/>
    <property type="match status" value="1"/>
</dbReference>
<dbReference type="InterPro" id="IPR032534">
    <property type="entry name" value="EcxA_zinc-bd"/>
</dbReference>
<evidence type="ECO:0000313" key="4">
    <source>
        <dbReference type="EMBL" id="SHF71500.1"/>
    </source>
</evidence>
<keyword evidence="1" id="KW-0732">Signal</keyword>
<dbReference type="PANTHER" id="PTHR38478">
    <property type="entry name" value="PEPTIDASE M1A AND M12B"/>
    <property type="match status" value="1"/>
</dbReference>
<sequence>MVIKRLFLFSAACLCAAGSFAQAKPVAAESVQTGINASVNGMQLMPGYFPLYWDARKGRMLMVVDKLETEFLYYASLAAGVGSNDIGLDRGKLGPSHVVQFERSGNKVLLVENNLDYRALSKDENERKAVAQSFARSVLWGFEVMGEEDGKVLIDATPFFLQQDAVGAAQDIARTRQGSYRLDASRSAFYLPQTRNFPQNTEVEVTTTLVGENAGAYLRQVVPTPGFVTLRQHFSFVQLPDNNYTPRVFDPRTGVGSISYFDYATPVDQPIEKRYMRRHRLEKKDTSAAVSEAVKPIVYYIDPGTPEPIRTALMEGTAWWNDAFTAAGFKDAFQVKLLPPDADPMDIRYNLVQWVHRSTRGWSYGGGITDPRTGEIIKGKVTLGSLRVRQDFLIAQGLLADFEDGKPLSPQIMQMCMARMRQLAAHEVGHTLGLPHNYVASSEKRASVMDYPHPYVKLDSKGNIDLSDAYAEGIGTWDKAAITMAYKPFTKGADERKELETLVQQFRKQGLSFLTDQDARPAGSAHPATHLWDNGANAVDELTRIMQVRNKVLAGFSDRKIPVGAPMATLEEVLVPMYLLHRYQVEAAAKVVGGVRYSYALRGDGQTPLAVVPAKEQLRALDACIATLKPEFLALPQNLLSLIPPRPFGYDKNERETFRGYTGLTFDPVAPAETSASFTLGFLLHPERAARLEQQHALNPQQPSLYRVIMGILGASLFAPEATGYHGLIQEAVSYQVLVHLVKLSQNQNASAKVRATAMLAMQDVRGWLSKRVEAGITRSGHYLFLLDQLKDTGKMPEALSMPGALPIPDGAPIGCEDMY</sequence>
<feature type="domain" description="EcxA zinc-binding" evidence="2">
    <location>
        <begin position="413"/>
        <end position="712"/>
    </location>
</feature>
<dbReference type="OrthoDB" id="9776599at2"/>
<gene>
    <name evidence="4" type="ORF">SAMN05444008_111116</name>
</gene>
<dbReference type="STRING" id="1302690.BUE76_19620"/>
<proteinExistence type="predicted"/>
<dbReference type="InterPro" id="IPR033413">
    <property type="entry name" value="DUF5117"/>
</dbReference>
<dbReference type="Gene3D" id="3.40.390.10">
    <property type="entry name" value="Collagenase (Catalytic Domain)"/>
    <property type="match status" value="1"/>
</dbReference>